<dbReference type="EMBL" id="HE573020">
    <property type="protein sequence ID" value="CCC47489.1"/>
    <property type="molecule type" value="Genomic_DNA"/>
</dbReference>
<evidence type="ECO:0000313" key="3">
    <source>
        <dbReference type="EMBL" id="CCC47489.1"/>
    </source>
</evidence>
<gene>
    <name evidence="3" type="ORF">TVY486_0401550</name>
</gene>
<proteinExistence type="predicted"/>
<name>G0TU55_TRYVY</name>
<feature type="transmembrane region" description="Helical" evidence="2">
    <location>
        <begin position="35"/>
        <end position="51"/>
    </location>
</feature>
<reference evidence="3" key="1">
    <citation type="journal article" date="2012" name="Proc. Natl. Acad. Sci. U.S.A.">
        <title>Antigenic diversity is generated by distinct evolutionary mechanisms in African trypanosome species.</title>
        <authorList>
            <person name="Jackson A.P."/>
            <person name="Berry A."/>
            <person name="Aslett M."/>
            <person name="Allison H.C."/>
            <person name="Burton P."/>
            <person name="Vavrova-Anderson J."/>
            <person name="Brown R."/>
            <person name="Browne H."/>
            <person name="Corton N."/>
            <person name="Hauser H."/>
            <person name="Gamble J."/>
            <person name="Gilderthorp R."/>
            <person name="Marcello L."/>
            <person name="McQuillan J."/>
            <person name="Otto T.D."/>
            <person name="Quail M.A."/>
            <person name="Sanders M.J."/>
            <person name="van Tonder A."/>
            <person name="Ginger M.L."/>
            <person name="Field M.C."/>
            <person name="Barry J.D."/>
            <person name="Hertz-Fowler C."/>
            <person name="Berriman M."/>
        </authorList>
    </citation>
    <scope>NUCLEOTIDE SEQUENCE</scope>
    <source>
        <strain evidence="3">Y486</strain>
    </source>
</reference>
<evidence type="ECO:0000256" key="2">
    <source>
        <dbReference type="SAM" id="Phobius"/>
    </source>
</evidence>
<keyword evidence="2" id="KW-1133">Transmembrane helix</keyword>
<sequence>MPFSSTKGTATKQGSKSKNNHATTQRYLKGDQPSIYKYIYIYINIYIYIAPSHTLLPNFWCSLSIPIFVLPLLVFWFSNNMGGYVTGHTCDTVHRQQQLEKRGATLNCQSEYLDS</sequence>
<feature type="transmembrane region" description="Helical" evidence="2">
    <location>
        <begin position="57"/>
        <end position="77"/>
    </location>
</feature>
<feature type="region of interest" description="Disordered" evidence="1">
    <location>
        <begin position="1"/>
        <end position="25"/>
    </location>
</feature>
<keyword evidence="2" id="KW-0472">Membrane</keyword>
<dbReference type="AlphaFoldDB" id="G0TU55"/>
<organism evidence="3">
    <name type="scientific">Trypanosoma vivax (strain Y486)</name>
    <dbReference type="NCBI Taxonomy" id="1055687"/>
    <lineage>
        <taxon>Eukaryota</taxon>
        <taxon>Discoba</taxon>
        <taxon>Euglenozoa</taxon>
        <taxon>Kinetoplastea</taxon>
        <taxon>Metakinetoplastina</taxon>
        <taxon>Trypanosomatida</taxon>
        <taxon>Trypanosomatidae</taxon>
        <taxon>Trypanosoma</taxon>
        <taxon>Duttonella</taxon>
    </lineage>
</organism>
<accession>G0TU55</accession>
<protein>
    <submittedName>
        <fullName evidence="3">Uncharacterized protein</fullName>
    </submittedName>
</protein>
<evidence type="ECO:0000256" key="1">
    <source>
        <dbReference type="SAM" id="MobiDB-lite"/>
    </source>
</evidence>
<dbReference type="VEuPathDB" id="TriTrypDB:TvY486_0401550"/>
<keyword evidence="2" id="KW-0812">Transmembrane</keyword>